<evidence type="ECO:0000256" key="3">
    <source>
        <dbReference type="PROSITE-ProRule" id="PRU00182"/>
    </source>
</evidence>
<dbReference type="InterPro" id="IPR036986">
    <property type="entry name" value="S4_RNA-bd_sf"/>
</dbReference>
<dbReference type="Proteomes" id="UP000231267">
    <property type="component" value="Unassembled WGS sequence"/>
</dbReference>
<dbReference type="InterPro" id="IPR020094">
    <property type="entry name" value="TruA/RsuA/RluB/E/F_N"/>
</dbReference>
<dbReference type="EMBL" id="PFGP01000127">
    <property type="protein sequence ID" value="PIW65977.1"/>
    <property type="molecule type" value="Genomic_DNA"/>
</dbReference>
<keyword evidence="2 4" id="KW-0413">Isomerase</keyword>
<gene>
    <name evidence="6" type="ORF">COW11_05785</name>
</gene>
<evidence type="ECO:0000256" key="4">
    <source>
        <dbReference type="RuleBase" id="RU003887"/>
    </source>
</evidence>
<dbReference type="EC" id="5.4.99.-" evidence="4"/>
<dbReference type="FunFam" id="3.10.290.10:FF:000003">
    <property type="entry name" value="Pseudouridine synthase"/>
    <property type="match status" value="1"/>
</dbReference>
<dbReference type="Pfam" id="PF01479">
    <property type="entry name" value="S4"/>
    <property type="match status" value="1"/>
</dbReference>
<dbReference type="InterPro" id="IPR050343">
    <property type="entry name" value="RsuA_PseudoU_synthase"/>
</dbReference>
<dbReference type="Gene3D" id="3.10.290.10">
    <property type="entry name" value="RNA-binding S4 domain"/>
    <property type="match status" value="1"/>
</dbReference>
<sequence length="237" mass="26409">MRLQKVLARAGIASRRKAIEIIENGSVEVNGRVVTEKGFGVDIDKDKITVAGKPISAEKYIYILLNKPKNCISTVSDPNLRKTVMDVVGLIDKRVYPVGRLDKHTTGLLLMTNDGELAYRLTHPKFGVEKTYEALVKGSVTQHAIDKIKRGLFVDGKKTQRAKVDLLFKDKEKSRLKVKIHEGRKHQVRLMLLTVGFPVKQLKRVNFGNLSLGTLKVGSCRLLTVNEISGLKKLVGL</sequence>
<accession>A0A2J0LQ65</accession>
<dbReference type="Gene3D" id="3.30.70.1560">
    <property type="entry name" value="Alpha-L RNA-binding motif"/>
    <property type="match status" value="1"/>
</dbReference>
<dbReference type="PROSITE" id="PS50889">
    <property type="entry name" value="S4"/>
    <property type="match status" value="1"/>
</dbReference>
<dbReference type="InterPro" id="IPR018496">
    <property type="entry name" value="PsdUridine_synth_RsuA/RluB_CS"/>
</dbReference>
<dbReference type="InterPro" id="IPR002942">
    <property type="entry name" value="S4_RNA-bd"/>
</dbReference>
<dbReference type="PROSITE" id="PS01149">
    <property type="entry name" value="PSI_RSU"/>
    <property type="match status" value="1"/>
</dbReference>
<evidence type="ECO:0000256" key="2">
    <source>
        <dbReference type="ARBA" id="ARBA00023235"/>
    </source>
</evidence>
<evidence type="ECO:0000256" key="1">
    <source>
        <dbReference type="ARBA" id="ARBA00008348"/>
    </source>
</evidence>
<keyword evidence="3" id="KW-0694">RNA-binding</keyword>
<dbReference type="CDD" id="cd00165">
    <property type="entry name" value="S4"/>
    <property type="match status" value="1"/>
</dbReference>
<dbReference type="InterPro" id="IPR042092">
    <property type="entry name" value="PsdUridine_s_RsuA/RluB/E/F_cat"/>
</dbReference>
<dbReference type="AlphaFoldDB" id="A0A2J0LQ65"/>
<dbReference type="GO" id="GO:0000455">
    <property type="term" value="P:enzyme-directed rRNA pseudouridine synthesis"/>
    <property type="evidence" value="ECO:0007669"/>
    <property type="project" value="UniProtKB-ARBA"/>
</dbReference>
<evidence type="ECO:0000313" key="7">
    <source>
        <dbReference type="Proteomes" id="UP000231267"/>
    </source>
</evidence>
<protein>
    <recommendedName>
        <fullName evidence="4">Pseudouridine synthase</fullName>
        <ecNumber evidence="4">5.4.99.-</ecNumber>
    </recommendedName>
</protein>
<dbReference type="SUPFAM" id="SSF55120">
    <property type="entry name" value="Pseudouridine synthase"/>
    <property type="match status" value="1"/>
</dbReference>
<reference evidence="6 7" key="1">
    <citation type="submission" date="2017-09" db="EMBL/GenBank/DDBJ databases">
        <title>Depth-based differentiation of microbial function through sediment-hosted aquifers and enrichment of novel symbionts in the deep terrestrial subsurface.</title>
        <authorList>
            <person name="Probst A.J."/>
            <person name="Ladd B."/>
            <person name="Jarett J.K."/>
            <person name="Geller-Mcgrath D.E."/>
            <person name="Sieber C.M."/>
            <person name="Emerson J.B."/>
            <person name="Anantharaman K."/>
            <person name="Thomas B.C."/>
            <person name="Malmstrom R."/>
            <person name="Stieglmeier M."/>
            <person name="Klingl A."/>
            <person name="Woyke T."/>
            <person name="Ryan C.M."/>
            <person name="Banfield J.F."/>
        </authorList>
    </citation>
    <scope>NUCLEOTIDE SEQUENCE [LARGE SCALE GENOMIC DNA]</scope>
    <source>
        <strain evidence="6">CG12_big_fil_rev_8_21_14_0_65_43_15</strain>
    </source>
</reference>
<evidence type="ECO:0000259" key="5">
    <source>
        <dbReference type="SMART" id="SM00363"/>
    </source>
</evidence>
<dbReference type="PANTHER" id="PTHR47683:SF2">
    <property type="entry name" value="RNA-BINDING S4 DOMAIN-CONTAINING PROTEIN"/>
    <property type="match status" value="1"/>
</dbReference>
<feature type="domain" description="RNA-binding S4" evidence="5">
    <location>
        <begin position="1"/>
        <end position="61"/>
    </location>
</feature>
<comment type="similarity">
    <text evidence="1 4">Belongs to the pseudouridine synthase RsuA family.</text>
</comment>
<dbReference type="Gene3D" id="3.30.70.580">
    <property type="entry name" value="Pseudouridine synthase I, catalytic domain, N-terminal subdomain"/>
    <property type="match status" value="1"/>
</dbReference>
<dbReference type="CDD" id="cd02870">
    <property type="entry name" value="PseudoU_synth_RsuA_like"/>
    <property type="match status" value="1"/>
</dbReference>
<dbReference type="InterPro" id="IPR000748">
    <property type="entry name" value="PsdUridine_synth_RsuA/RluB/E/F"/>
</dbReference>
<dbReference type="GO" id="GO:0003723">
    <property type="term" value="F:RNA binding"/>
    <property type="evidence" value="ECO:0007669"/>
    <property type="project" value="UniProtKB-KW"/>
</dbReference>
<name>A0A2J0LQ65_9BACT</name>
<dbReference type="SMART" id="SM00363">
    <property type="entry name" value="S4"/>
    <property type="match status" value="1"/>
</dbReference>
<dbReference type="Pfam" id="PF00849">
    <property type="entry name" value="PseudoU_synth_2"/>
    <property type="match status" value="1"/>
</dbReference>
<organism evidence="6 7">
    <name type="scientific">Candidatus Taenaricola geysiri</name>
    <dbReference type="NCBI Taxonomy" id="1974752"/>
    <lineage>
        <taxon>Bacteria</taxon>
        <taxon>Pseudomonadati</taxon>
        <taxon>Candidatus Omnitrophota</taxon>
        <taxon>Candidatus Taenaricola</taxon>
    </lineage>
</organism>
<dbReference type="NCBIfam" id="TIGR00093">
    <property type="entry name" value="pseudouridine synthase"/>
    <property type="match status" value="1"/>
</dbReference>
<comment type="caution">
    <text evidence="6">The sequence shown here is derived from an EMBL/GenBank/DDBJ whole genome shotgun (WGS) entry which is preliminary data.</text>
</comment>
<evidence type="ECO:0000313" key="6">
    <source>
        <dbReference type="EMBL" id="PIW65977.1"/>
    </source>
</evidence>
<dbReference type="InterPro" id="IPR006145">
    <property type="entry name" value="PsdUridine_synth_RsuA/RluA"/>
</dbReference>
<proteinExistence type="inferred from homology"/>
<dbReference type="GO" id="GO:0120159">
    <property type="term" value="F:rRNA pseudouridine synthase activity"/>
    <property type="evidence" value="ECO:0007669"/>
    <property type="project" value="UniProtKB-ARBA"/>
</dbReference>
<dbReference type="SUPFAM" id="SSF55174">
    <property type="entry name" value="Alpha-L RNA-binding motif"/>
    <property type="match status" value="1"/>
</dbReference>
<dbReference type="InterPro" id="IPR020103">
    <property type="entry name" value="PsdUridine_synth_cat_dom_sf"/>
</dbReference>
<dbReference type="PANTHER" id="PTHR47683">
    <property type="entry name" value="PSEUDOURIDINE SYNTHASE FAMILY PROTEIN-RELATED"/>
    <property type="match status" value="1"/>
</dbReference>